<proteinExistence type="inferred from homology"/>
<comment type="pathway">
    <text evidence="5">Cofactor biosynthesis; nicotinate biosynthesis; nicotinate from nicotinamide: step 1/1.</text>
</comment>
<keyword evidence="4" id="KW-0378">Hydrolase</keyword>
<comment type="caution">
    <text evidence="9">The sequence shown here is derived from an EMBL/GenBank/DDBJ whole genome shotgun (WGS) entry which is preliminary data.</text>
</comment>
<keyword evidence="2" id="KW-0662">Pyridine nucleotide biosynthesis</keyword>
<keyword evidence="10" id="KW-1185">Reference proteome</keyword>
<sequence length="207" mass="22333">MRREPTDTLLVIDVQTDFLPGGALAVPEGDAVIGPINRLAAAFPHMVLTQDWHPPGHASFASRHAGRRPFDTVAMAYGEQRLWPDHCVQGTPGAALAPGLQAERAELVIRKGHHPGVDSYSAFLEADRRTRTGLAGYLTERGLTRLFLAGLATDYCVLWSALDARAAGFETYVIEDAVRGIDRDGTAQAFAAMERAGVQRVTSADLV</sequence>
<comment type="similarity">
    <text evidence="1">Belongs to the isochorismatase family.</text>
</comment>
<organism evidence="9 10">
    <name type="scientific">Methylorubrum suomiense</name>
    <dbReference type="NCBI Taxonomy" id="144191"/>
    <lineage>
        <taxon>Bacteria</taxon>
        <taxon>Pseudomonadati</taxon>
        <taxon>Pseudomonadota</taxon>
        <taxon>Alphaproteobacteria</taxon>
        <taxon>Hyphomicrobiales</taxon>
        <taxon>Methylobacteriaceae</taxon>
        <taxon>Methylorubrum</taxon>
    </lineage>
</organism>
<evidence type="ECO:0000256" key="3">
    <source>
        <dbReference type="ARBA" id="ARBA00022723"/>
    </source>
</evidence>
<dbReference type="Proteomes" id="UP001055093">
    <property type="component" value="Unassembled WGS sequence"/>
</dbReference>
<evidence type="ECO:0000256" key="2">
    <source>
        <dbReference type="ARBA" id="ARBA00022642"/>
    </source>
</evidence>
<name>A0ABQ4UV78_9HYPH</name>
<dbReference type="SUPFAM" id="SSF52499">
    <property type="entry name" value="Isochorismatase-like hydrolases"/>
    <property type="match status" value="1"/>
</dbReference>
<reference evidence="9" key="2">
    <citation type="submission" date="2021-08" db="EMBL/GenBank/DDBJ databases">
        <authorList>
            <person name="Tani A."/>
            <person name="Ola A."/>
            <person name="Ogura Y."/>
            <person name="Katsura K."/>
            <person name="Hayashi T."/>
        </authorList>
    </citation>
    <scope>NUCLEOTIDE SEQUENCE</scope>
    <source>
        <strain evidence="9">DSM 14458</strain>
    </source>
</reference>
<evidence type="ECO:0000256" key="6">
    <source>
        <dbReference type="ARBA" id="ARBA00039017"/>
    </source>
</evidence>
<keyword evidence="3" id="KW-0479">Metal-binding</keyword>
<dbReference type="InterPro" id="IPR000868">
    <property type="entry name" value="Isochorismatase-like_dom"/>
</dbReference>
<evidence type="ECO:0000259" key="8">
    <source>
        <dbReference type="Pfam" id="PF00857"/>
    </source>
</evidence>
<dbReference type="RefSeq" id="WP_137828267.1">
    <property type="nucleotide sequence ID" value="NZ_BPRE01000003.1"/>
</dbReference>
<evidence type="ECO:0000256" key="4">
    <source>
        <dbReference type="ARBA" id="ARBA00022801"/>
    </source>
</evidence>
<dbReference type="EC" id="3.5.1.19" evidence="6"/>
<accession>A0ABQ4UV78</accession>
<dbReference type="PANTHER" id="PTHR11080">
    <property type="entry name" value="PYRAZINAMIDASE/NICOTINAMIDASE"/>
    <property type="match status" value="1"/>
</dbReference>
<dbReference type="InterPro" id="IPR036380">
    <property type="entry name" value="Isochorismatase-like_sf"/>
</dbReference>
<dbReference type="NCBIfam" id="NF008623">
    <property type="entry name" value="PRK11609.1"/>
    <property type="match status" value="1"/>
</dbReference>
<evidence type="ECO:0000313" key="9">
    <source>
        <dbReference type="EMBL" id="GJE74602.1"/>
    </source>
</evidence>
<dbReference type="Gene3D" id="3.40.50.850">
    <property type="entry name" value="Isochorismatase-like"/>
    <property type="match status" value="1"/>
</dbReference>
<evidence type="ECO:0000256" key="5">
    <source>
        <dbReference type="ARBA" id="ARBA00037900"/>
    </source>
</evidence>
<evidence type="ECO:0000313" key="10">
    <source>
        <dbReference type="Proteomes" id="UP001055093"/>
    </source>
</evidence>
<dbReference type="PANTHER" id="PTHR11080:SF2">
    <property type="entry name" value="LD05707P"/>
    <property type="match status" value="1"/>
</dbReference>
<evidence type="ECO:0000256" key="7">
    <source>
        <dbReference type="ARBA" id="ARBA00043224"/>
    </source>
</evidence>
<reference evidence="9" key="1">
    <citation type="journal article" date="2021" name="Front. Microbiol.">
        <title>Comprehensive Comparative Genomics and Phenotyping of Methylobacterium Species.</title>
        <authorList>
            <person name="Alessa O."/>
            <person name="Ogura Y."/>
            <person name="Fujitani Y."/>
            <person name="Takami H."/>
            <person name="Hayashi T."/>
            <person name="Sahin N."/>
            <person name="Tani A."/>
        </authorList>
    </citation>
    <scope>NUCLEOTIDE SEQUENCE</scope>
    <source>
        <strain evidence="9">DSM 14458</strain>
    </source>
</reference>
<gene>
    <name evidence="9" type="primary">pncA</name>
    <name evidence="9" type="ORF">BGCPKDLD_1173</name>
</gene>
<evidence type="ECO:0000256" key="1">
    <source>
        <dbReference type="ARBA" id="ARBA00006336"/>
    </source>
</evidence>
<feature type="domain" description="Isochorismatase-like" evidence="8">
    <location>
        <begin position="9"/>
        <end position="204"/>
    </location>
</feature>
<dbReference type="InterPro" id="IPR052347">
    <property type="entry name" value="Isochorismatase_Nicotinamidase"/>
</dbReference>
<dbReference type="CDD" id="cd01011">
    <property type="entry name" value="nicotinamidase"/>
    <property type="match status" value="1"/>
</dbReference>
<protein>
    <recommendedName>
        <fullName evidence="6">nicotinamidase</fullName>
        <ecNumber evidence="6">3.5.1.19</ecNumber>
    </recommendedName>
    <alternativeName>
        <fullName evidence="7">Nicotinamide deamidase</fullName>
    </alternativeName>
</protein>
<dbReference type="EMBL" id="BPRE01000003">
    <property type="protein sequence ID" value="GJE74602.1"/>
    <property type="molecule type" value="Genomic_DNA"/>
</dbReference>
<dbReference type="Pfam" id="PF00857">
    <property type="entry name" value="Isochorismatase"/>
    <property type="match status" value="1"/>
</dbReference>